<dbReference type="AlphaFoldDB" id="A0AAD7K4K3"/>
<dbReference type="EMBL" id="JARKIB010000007">
    <property type="protein sequence ID" value="KAJ7778118.1"/>
    <property type="molecule type" value="Genomic_DNA"/>
</dbReference>
<name>A0AAD7K4K3_9AGAR</name>
<protein>
    <submittedName>
        <fullName evidence="1">Uncharacterized protein</fullName>
    </submittedName>
</protein>
<reference evidence="1" key="1">
    <citation type="submission" date="2023-03" db="EMBL/GenBank/DDBJ databases">
        <title>Massive genome expansion in bonnet fungi (Mycena s.s.) driven by repeated elements and novel gene families across ecological guilds.</title>
        <authorList>
            <consortium name="Lawrence Berkeley National Laboratory"/>
            <person name="Harder C.B."/>
            <person name="Miyauchi S."/>
            <person name="Viragh M."/>
            <person name="Kuo A."/>
            <person name="Thoen E."/>
            <person name="Andreopoulos B."/>
            <person name="Lu D."/>
            <person name="Skrede I."/>
            <person name="Drula E."/>
            <person name="Henrissat B."/>
            <person name="Morin E."/>
            <person name="Kohler A."/>
            <person name="Barry K."/>
            <person name="LaButti K."/>
            <person name="Morin E."/>
            <person name="Salamov A."/>
            <person name="Lipzen A."/>
            <person name="Mereny Z."/>
            <person name="Hegedus B."/>
            <person name="Baldrian P."/>
            <person name="Stursova M."/>
            <person name="Weitz H."/>
            <person name="Taylor A."/>
            <person name="Grigoriev I.V."/>
            <person name="Nagy L.G."/>
            <person name="Martin F."/>
            <person name="Kauserud H."/>
        </authorList>
    </citation>
    <scope>NUCLEOTIDE SEQUENCE</scope>
    <source>
        <strain evidence="1">CBHHK182m</strain>
    </source>
</reference>
<comment type="caution">
    <text evidence="1">The sequence shown here is derived from an EMBL/GenBank/DDBJ whole genome shotgun (WGS) entry which is preliminary data.</text>
</comment>
<evidence type="ECO:0000313" key="2">
    <source>
        <dbReference type="Proteomes" id="UP001215598"/>
    </source>
</evidence>
<sequence>MAPRQFSTSVDFCVSTMAWSPLLGARNVFRTSNSISSQIQKQRRIGARCFLVRQARLSRWNLRQSSTPSRWLDVIVSPTRSFRGFSAGVLPVCGLLCAHNVVCKRLGVEIHTLDLRLCVLQARSVRCAPKLPRQCGSTSAVLLHRLPRYPCECAF</sequence>
<organism evidence="1 2">
    <name type="scientific">Mycena metata</name>
    <dbReference type="NCBI Taxonomy" id="1033252"/>
    <lineage>
        <taxon>Eukaryota</taxon>
        <taxon>Fungi</taxon>
        <taxon>Dikarya</taxon>
        <taxon>Basidiomycota</taxon>
        <taxon>Agaricomycotina</taxon>
        <taxon>Agaricomycetes</taxon>
        <taxon>Agaricomycetidae</taxon>
        <taxon>Agaricales</taxon>
        <taxon>Marasmiineae</taxon>
        <taxon>Mycenaceae</taxon>
        <taxon>Mycena</taxon>
    </lineage>
</organism>
<keyword evidence="2" id="KW-1185">Reference proteome</keyword>
<proteinExistence type="predicted"/>
<evidence type="ECO:0000313" key="1">
    <source>
        <dbReference type="EMBL" id="KAJ7778118.1"/>
    </source>
</evidence>
<gene>
    <name evidence="1" type="ORF">B0H16DRAFT_1502273</name>
</gene>
<dbReference type="Proteomes" id="UP001215598">
    <property type="component" value="Unassembled WGS sequence"/>
</dbReference>
<accession>A0AAD7K4K3</accession>